<organism evidence="3 4">
    <name type="scientific">Cervus elaphus hippelaphus</name>
    <name type="common">European red deer</name>
    <dbReference type="NCBI Taxonomy" id="46360"/>
    <lineage>
        <taxon>Eukaryota</taxon>
        <taxon>Metazoa</taxon>
        <taxon>Chordata</taxon>
        <taxon>Craniata</taxon>
        <taxon>Vertebrata</taxon>
        <taxon>Euteleostomi</taxon>
        <taxon>Mammalia</taxon>
        <taxon>Eutheria</taxon>
        <taxon>Laurasiatheria</taxon>
        <taxon>Artiodactyla</taxon>
        <taxon>Ruminantia</taxon>
        <taxon>Pecora</taxon>
        <taxon>Cervidae</taxon>
        <taxon>Cervinae</taxon>
        <taxon>Cervus</taxon>
    </lineage>
</organism>
<proteinExistence type="predicted"/>
<feature type="non-terminal residue" evidence="3">
    <location>
        <position position="1"/>
    </location>
</feature>
<reference evidence="3 4" key="1">
    <citation type="journal article" date="2018" name="Mol. Genet. Genomics">
        <title>The red deer Cervus elaphus genome CerEla1.0: sequencing, annotating, genes, and chromosomes.</title>
        <authorList>
            <person name="Bana N.A."/>
            <person name="Nyiri A."/>
            <person name="Nagy J."/>
            <person name="Frank K."/>
            <person name="Nagy T."/>
            <person name="Steger V."/>
            <person name="Schiller M."/>
            <person name="Lakatos P."/>
            <person name="Sugar L."/>
            <person name="Horn P."/>
            <person name="Barta E."/>
            <person name="Orosz L."/>
        </authorList>
    </citation>
    <scope>NUCLEOTIDE SEQUENCE [LARGE SCALE GENOMIC DNA]</scope>
    <source>
        <strain evidence="3">Hungarian</strain>
    </source>
</reference>
<dbReference type="PANTHER" id="PTHR47115">
    <property type="entry name" value="COILED-COIL DOMAIN-CONTAINING PROTEIN 183"/>
    <property type="match status" value="1"/>
</dbReference>
<evidence type="ECO:0008006" key="5">
    <source>
        <dbReference type="Google" id="ProtNLM"/>
    </source>
</evidence>
<accession>A0A212CW94</accession>
<keyword evidence="1" id="KW-0175">Coiled coil</keyword>
<gene>
    <name evidence="3" type="ORF">Celaphus_00005001</name>
</gene>
<feature type="region of interest" description="Disordered" evidence="2">
    <location>
        <begin position="527"/>
        <end position="555"/>
    </location>
</feature>
<dbReference type="AlphaFoldDB" id="A0A212CW94"/>
<dbReference type="Proteomes" id="UP000242450">
    <property type="component" value="Chromosome 11"/>
</dbReference>
<dbReference type="PANTHER" id="PTHR47115:SF1">
    <property type="entry name" value="COILED-COIL DOMAIN-CONTAINING PROTEIN 183"/>
    <property type="match status" value="1"/>
</dbReference>
<dbReference type="EMBL" id="MKHE01000011">
    <property type="protein sequence ID" value="OWK10245.1"/>
    <property type="molecule type" value="Genomic_DNA"/>
</dbReference>
<dbReference type="OrthoDB" id="10255247at2759"/>
<evidence type="ECO:0000256" key="1">
    <source>
        <dbReference type="SAM" id="Coils"/>
    </source>
</evidence>
<feature type="coiled-coil region" evidence="1">
    <location>
        <begin position="365"/>
        <end position="395"/>
    </location>
</feature>
<evidence type="ECO:0000313" key="3">
    <source>
        <dbReference type="EMBL" id="OWK10245.1"/>
    </source>
</evidence>
<dbReference type="InterPro" id="IPR043247">
    <property type="entry name" value="CCDC183"/>
</dbReference>
<protein>
    <recommendedName>
        <fullName evidence="5">Coiled-coil domain containing 183</fullName>
    </recommendedName>
</protein>
<comment type="caution">
    <text evidence="3">The sequence shown here is derived from an EMBL/GenBank/DDBJ whole genome shotgun (WGS) entry which is preliminary data.</text>
</comment>
<evidence type="ECO:0000256" key="2">
    <source>
        <dbReference type="SAM" id="MobiDB-lite"/>
    </source>
</evidence>
<keyword evidence="4" id="KW-1185">Reference proteome</keyword>
<feature type="region of interest" description="Disordered" evidence="2">
    <location>
        <begin position="230"/>
        <end position="305"/>
    </location>
</feature>
<sequence>RGPWPTSHCPAPPPPTDQCRALQIQSVKEKTVKNKATLALLRSNIRRKSQEWALAKKYDQWTISRACGKDVPLRLANSRCTMEVAREKLRKYVFDRVNVHNVLIHLVRRRGRKLESMQLELAGLKSQPDATKEELRLRQVRRRAGLRHCAPPALALQKLAGYPTELDKLQNLVANYCMELSDMTVMSKDAMMITDEVKMNMSQGEATFIEERRARENRLNQQKKLIDKIHTKETSEKYRRGRQDLDFPSNLMGPETLKGKRSALTAPAKDVGGASDSPHRAPTPSLHAGRPSPLLRPVRKREASKADVEYQTNVTALVEKVKTAVQCSHLWLFVGVVCPFCPSGCSPHWPCQDIAGRFLAQKSTEEDLELQMEDCEERRAQLEALMKKLEIEEAMLKFHQTPSSVSFKSVEKKMKDMLKEEEDRLQLAHSNMTKSQKLLLTIQTGIDNLYIRLMGIPLPTGQKEAAPSTTLDTYSKLAYCEGRLLYLADRVQILAGTEEVNTKVRDALESSTLKEKQNTRISFEEMEEDVIGTGGPAAGGEAGAGGRPELCRGRG</sequence>
<name>A0A212CW94_CEREH</name>
<feature type="compositionally biased region" description="Gly residues" evidence="2">
    <location>
        <begin position="532"/>
        <end position="546"/>
    </location>
</feature>
<evidence type="ECO:0000313" key="4">
    <source>
        <dbReference type="Proteomes" id="UP000242450"/>
    </source>
</evidence>
<feature type="compositionally biased region" description="Basic and acidic residues" evidence="2">
    <location>
        <begin position="230"/>
        <end position="245"/>
    </location>
</feature>